<dbReference type="Pfam" id="PF00102">
    <property type="entry name" value="Y_phosphatase"/>
    <property type="match status" value="1"/>
</dbReference>
<dbReference type="Gene3D" id="3.90.190.10">
    <property type="entry name" value="Protein tyrosine phosphatase superfamily"/>
    <property type="match status" value="1"/>
</dbReference>
<evidence type="ECO:0000256" key="3">
    <source>
        <dbReference type="ARBA" id="ARBA00022801"/>
    </source>
</evidence>
<evidence type="ECO:0000313" key="9">
    <source>
        <dbReference type="WBParaSite" id="HPBE_0001839701-mRNA-1"/>
    </source>
</evidence>
<evidence type="ECO:0000259" key="5">
    <source>
        <dbReference type="PROSITE" id="PS50055"/>
    </source>
</evidence>
<comment type="similarity">
    <text evidence="1">Belongs to the protein-tyrosine phosphatase family.</text>
</comment>
<evidence type="ECO:0000256" key="2">
    <source>
        <dbReference type="ARBA" id="ARBA00013064"/>
    </source>
</evidence>
<organism evidence="8 9">
    <name type="scientific">Heligmosomoides polygyrus</name>
    <name type="common">Parasitic roundworm</name>
    <dbReference type="NCBI Taxonomy" id="6339"/>
    <lineage>
        <taxon>Eukaryota</taxon>
        <taxon>Metazoa</taxon>
        <taxon>Ecdysozoa</taxon>
        <taxon>Nematoda</taxon>
        <taxon>Chromadorea</taxon>
        <taxon>Rhabditida</taxon>
        <taxon>Rhabditina</taxon>
        <taxon>Rhabditomorpha</taxon>
        <taxon>Strongyloidea</taxon>
        <taxon>Heligmosomidae</taxon>
        <taxon>Heligmosomoides</taxon>
    </lineage>
</organism>
<dbReference type="Proteomes" id="UP000050761">
    <property type="component" value="Unassembled WGS sequence"/>
</dbReference>
<dbReference type="AlphaFoldDB" id="A0A183G907"/>
<name>A0A183G907_HELPZ</name>
<reference evidence="7 8" key="1">
    <citation type="submission" date="2018-11" db="EMBL/GenBank/DDBJ databases">
        <authorList>
            <consortium name="Pathogen Informatics"/>
        </authorList>
    </citation>
    <scope>NUCLEOTIDE SEQUENCE [LARGE SCALE GENOMIC DNA]</scope>
</reference>
<dbReference type="InterPro" id="IPR050348">
    <property type="entry name" value="Protein-Tyr_Phosphatase"/>
</dbReference>
<dbReference type="InterPro" id="IPR029021">
    <property type="entry name" value="Prot-tyrosine_phosphatase-like"/>
</dbReference>
<evidence type="ECO:0000313" key="8">
    <source>
        <dbReference type="Proteomes" id="UP000050761"/>
    </source>
</evidence>
<accession>A0A3P8BZ21</accession>
<dbReference type="PROSITE" id="PS50055">
    <property type="entry name" value="TYR_PHOSPHATASE_PTP"/>
    <property type="match status" value="1"/>
</dbReference>
<keyword evidence="3" id="KW-0378">Hydrolase</keyword>
<dbReference type="PANTHER" id="PTHR19134:SF562">
    <property type="entry name" value="PROTEIN-TYROSINE-PHOSPHATASE"/>
    <property type="match status" value="1"/>
</dbReference>
<sequence length="153" mass="17729">MWKERLNMQKEFKIMNFSMFLFRISRFKLSHIHCTSWPDHSAPESAECVIAIHKMLLKNHIGRPIVVHCSAGIGRTCTFVGQSIQLMLERVLLRRNASPISIVRLMRRCRMGAIQASVQFVFMQLVLLELFCQVDPFCFTGSASRRVRLSRMA</sequence>
<dbReference type="PANTHER" id="PTHR19134">
    <property type="entry name" value="RECEPTOR-TYPE TYROSINE-PROTEIN PHOSPHATASE"/>
    <property type="match status" value="1"/>
</dbReference>
<accession>A0A183G907</accession>
<dbReference type="EMBL" id="UZAH01030665">
    <property type="protein sequence ID" value="VDP11445.1"/>
    <property type="molecule type" value="Genomic_DNA"/>
</dbReference>
<gene>
    <name evidence="7" type="ORF">HPBE_LOCUS18396</name>
</gene>
<evidence type="ECO:0000256" key="1">
    <source>
        <dbReference type="ARBA" id="ARBA00009580"/>
    </source>
</evidence>
<feature type="domain" description="Tyrosine specific protein phosphatases" evidence="6">
    <location>
        <begin position="46"/>
        <end position="121"/>
    </location>
</feature>
<dbReference type="SUPFAM" id="SSF52799">
    <property type="entry name" value="(Phosphotyrosine protein) phosphatases II"/>
    <property type="match status" value="1"/>
</dbReference>
<evidence type="ECO:0000256" key="4">
    <source>
        <dbReference type="ARBA" id="ARBA00022912"/>
    </source>
</evidence>
<keyword evidence="8" id="KW-1185">Reference proteome</keyword>
<dbReference type="GO" id="GO:0004725">
    <property type="term" value="F:protein tyrosine phosphatase activity"/>
    <property type="evidence" value="ECO:0007669"/>
    <property type="project" value="UniProtKB-EC"/>
</dbReference>
<dbReference type="InterPro" id="IPR000387">
    <property type="entry name" value="Tyr_Pase_dom"/>
</dbReference>
<evidence type="ECO:0000259" key="6">
    <source>
        <dbReference type="PROSITE" id="PS50056"/>
    </source>
</evidence>
<dbReference type="WBParaSite" id="HPBE_0001839701-mRNA-1">
    <property type="protein sequence ID" value="HPBE_0001839701-mRNA-1"/>
    <property type="gene ID" value="HPBE_0001839701"/>
</dbReference>
<dbReference type="EC" id="3.1.3.48" evidence="2"/>
<dbReference type="InterPro" id="IPR003595">
    <property type="entry name" value="Tyr_Pase_cat"/>
</dbReference>
<protein>
    <recommendedName>
        <fullName evidence="2">protein-tyrosine-phosphatase</fullName>
        <ecNumber evidence="2">3.1.3.48</ecNumber>
    </recommendedName>
</protein>
<dbReference type="PRINTS" id="PR00700">
    <property type="entry name" value="PRTYPHPHTASE"/>
</dbReference>
<dbReference type="GO" id="GO:0008045">
    <property type="term" value="P:motor neuron axon guidance"/>
    <property type="evidence" value="ECO:0007669"/>
    <property type="project" value="TreeGrafter"/>
</dbReference>
<dbReference type="SMART" id="SM00404">
    <property type="entry name" value="PTPc_motif"/>
    <property type="match status" value="1"/>
</dbReference>
<feature type="domain" description="Tyrosine-protein phosphatase" evidence="5">
    <location>
        <begin position="29"/>
        <end position="130"/>
    </location>
</feature>
<proteinExistence type="inferred from homology"/>
<reference evidence="9" key="2">
    <citation type="submission" date="2019-09" db="UniProtKB">
        <authorList>
            <consortium name="WormBaseParasite"/>
        </authorList>
    </citation>
    <scope>IDENTIFICATION</scope>
</reference>
<dbReference type="OrthoDB" id="10253954at2759"/>
<dbReference type="PROSITE" id="PS50056">
    <property type="entry name" value="TYR_PHOSPHATASE_2"/>
    <property type="match status" value="1"/>
</dbReference>
<dbReference type="InterPro" id="IPR000242">
    <property type="entry name" value="PTP_cat"/>
</dbReference>
<keyword evidence="4" id="KW-0904">Protein phosphatase</keyword>
<evidence type="ECO:0000313" key="7">
    <source>
        <dbReference type="EMBL" id="VDP11445.1"/>
    </source>
</evidence>